<organism evidence="1 2">
    <name type="scientific">Methanosarcina lacustris Z-7289</name>
    <dbReference type="NCBI Taxonomy" id="1434111"/>
    <lineage>
        <taxon>Archaea</taxon>
        <taxon>Methanobacteriati</taxon>
        <taxon>Methanobacteriota</taxon>
        <taxon>Stenosarchaea group</taxon>
        <taxon>Methanomicrobia</taxon>
        <taxon>Methanosarcinales</taxon>
        <taxon>Methanosarcinaceae</taxon>
        <taxon>Methanosarcina</taxon>
    </lineage>
</organism>
<dbReference type="STRING" id="1434111.MSLAZ_2521"/>
<dbReference type="HOGENOM" id="CLU_2802256_0_0_2"/>
<dbReference type="PATRIC" id="fig|1434111.4.peg.3344"/>
<sequence>MSSHTTIGKILVADNLSEYEKDLVDRYFQVMYREEGPNQQLANEMFQKFDSLVVLRFGNVVFTRGGI</sequence>
<keyword evidence="2" id="KW-1185">Reference proteome</keyword>
<protein>
    <submittedName>
        <fullName evidence="1">Uncharacterized protein</fullName>
    </submittedName>
</protein>
<reference evidence="1 2" key="1">
    <citation type="submission" date="2014-07" db="EMBL/GenBank/DDBJ databases">
        <title>Methanogenic archaea and the global carbon cycle.</title>
        <authorList>
            <person name="Henriksen J.R."/>
            <person name="Luke J."/>
            <person name="Reinhart S."/>
            <person name="Benedict M.N."/>
            <person name="Youngblut N.D."/>
            <person name="Metcalf M.E."/>
            <person name="Whitaker R.J."/>
            <person name="Metcalf W.W."/>
        </authorList>
    </citation>
    <scope>NUCLEOTIDE SEQUENCE [LARGE SCALE GENOMIC DNA]</scope>
    <source>
        <strain evidence="1 2">Z-7289</strain>
    </source>
</reference>
<dbReference type="AlphaFoldDB" id="A0A0E3S8F7"/>
<accession>A0A0E3S8F7</accession>
<proteinExistence type="predicted"/>
<dbReference type="KEGG" id="mls:MSLAZ_2521"/>
<evidence type="ECO:0000313" key="2">
    <source>
        <dbReference type="Proteomes" id="UP000033072"/>
    </source>
</evidence>
<dbReference type="Proteomes" id="UP000033072">
    <property type="component" value="Chromosome"/>
</dbReference>
<dbReference type="EMBL" id="CP009515">
    <property type="protein sequence ID" value="AKB75782.1"/>
    <property type="molecule type" value="Genomic_DNA"/>
</dbReference>
<name>A0A0E3S8F7_9EURY</name>
<gene>
    <name evidence="1" type="ORF">MSLAZ_2521</name>
</gene>
<evidence type="ECO:0000313" key="1">
    <source>
        <dbReference type="EMBL" id="AKB75782.1"/>
    </source>
</evidence>